<dbReference type="AlphaFoldDB" id="A0A7J6KQP9"/>
<comment type="caution">
    <text evidence="2">The sequence shown here is derived from an EMBL/GenBank/DDBJ whole genome shotgun (WGS) entry which is preliminary data.</text>
</comment>
<accession>A0A7J6KQP9</accession>
<name>A0A7J6KQP9_PEROL</name>
<evidence type="ECO:0000313" key="3">
    <source>
        <dbReference type="Proteomes" id="UP000572268"/>
    </source>
</evidence>
<feature type="non-terminal residue" evidence="2">
    <location>
        <position position="1"/>
    </location>
</feature>
<reference evidence="2 3" key="1">
    <citation type="submission" date="2020-04" db="EMBL/GenBank/DDBJ databases">
        <title>Perkinsus olseni comparative genomics.</title>
        <authorList>
            <person name="Bogema D.R."/>
        </authorList>
    </citation>
    <scope>NUCLEOTIDE SEQUENCE [LARGE SCALE GENOMIC DNA]</scope>
    <source>
        <strain evidence="2">ATCC PRA-31</strain>
    </source>
</reference>
<feature type="compositionally biased region" description="Low complexity" evidence="1">
    <location>
        <begin position="116"/>
        <end position="128"/>
    </location>
</feature>
<dbReference type="Proteomes" id="UP000572268">
    <property type="component" value="Unassembled WGS sequence"/>
</dbReference>
<proteinExistence type="predicted"/>
<organism evidence="2 3">
    <name type="scientific">Perkinsus olseni</name>
    <name type="common">Perkinsus atlanticus</name>
    <dbReference type="NCBI Taxonomy" id="32597"/>
    <lineage>
        <taxon>Eukaryota</taxon>
        <taxon>Sar</taxon>
        <taxon>Alveolata</taxon>
        <taxon>Perkinsozoa</taxon>
        <taxon>Perkinsea</taxon>
        <taxon>Perkinsida</taxon>
        <taxon>Perkinsidae</taxon>
        <taxon>Perkinsus</taxon>
    </lineage>
</organism>
<protein>
    <submittedName>
        <fullName evidence="2">Uncharacterized protein</fullName>
    </submittedName>
</protein>
<sequence length="276" mass="30594">MVQFGAFVVSGKTGWDLLLRSDTLGEWLIDEDALRGLALCKRRIVYANVANDLMVGPWTSAISDGFPEEVSMRCRAHPKQPVEVRQEVLDKFRAYRASGIRMRGDASDTAVKRGPSLSSTGSRSSSKSTCDNRSKGGRFRSGNFSMSSSSSGVIWSDVGEGSLDESSESGEATGQEEPSKMKKNKKCMKNLTCEQLAKLRRMIRALETLEWTPLPCDWKYPLPTEKQLSSSDSLGSGSNVSEHDSIWERYLVYYRKPRIENPGNGAHLKIINIDVA</sequence>
<evidence type="ECO:0000313" key="2">
    <source>
        <dbReference type="EMBL" id="KAF4648901.1"/>
    </source>
</evidence>
<evidence type="ECO:0000256" key="1">
    <source>
        <dbReference type="SAM" id="MobiDB-lite"/>
    </source>
</evidence>
<feature type="compositionally biased region" description="Low complexity" evidence="1">
    <location>
        <begin position="140"/>
        <end position="152"/>
    </location>
</feature>
<dbReference type="EMBL" id="JABANN010001746">
    <property type="protein sequence ID" value="KAF4648901.1"/>
    <property type="molecule type" value="Genomic_DNA"/>
</dbReference>
<gene>
    <name evidence="2" type="ORF">FOL46_002358</name>
</gene>
<feature type="region of interest" description="Disordered" evidence="1">
    <location>
        <begin position="104"/>
        <end position="183"/>
    </location>
</feature>